<dbReference type="EMBL" id="RBAH01000027">
    <property type="protein sequence ID" value="RKN72369.1"/>
    <property type="molecule type" value="Genomic_DNA"/>
</dbReference>
<dbReference type="OrthoDB" id="2643644at2"/>
<evidence type="ECO:0000256" key="1">
    <source>
        <dbReference type="SAM" id="Phobius"/>
    </source>
</evidence>
<sequence>MNALLQRKGDLVERKLIKAGVYSFIIGLLIGVVLFPDKETIKFASGVKEITYEPMRVYLMKLIRFSALLSLFAIAGGWLKERFVLTNGKTGFVQFIRGWVLSFVLVLAVILLASLFVGVFR</sequence>
<feature type="transmembrane region" description="Helical" evidence="1">
    <location>
        <begin position="99"/>
        <end position="120"/>
    </location>
</feature>
<feature type="transmembrane region" description="Helical" evidence="1">
    <location>
        <begin position="58"/>
        <end position="79"/>
    </location>
</feature>
<gene>
    <name evidence="2" type="ORF">D7M11_28220</name>
</gene>
<accession>A0A3B0BIX2</accession>
<dbReference type="RefSeq" id="WP_120750618.1">
    <property type="nucleotide sequence ID" value="NZ_RBAH01000027.1"/>
</dbReference>
<dbReference type="AlphaFoldDB" id="A0A3B0BIX2"/>
<feature type="transmembrane region" description="Helical" evidence="1">
    <location>
        <begin position="20"/>
        <end position="37"/>
    </location>
</feature>
<reference evidence="2 3" key="1">
    <citation type="journal article" date="2007" name="Int. J. Syst. Evol. Microbiol.">
        <title>Paenibacillus ginsengarvi sp. nov., isolated from soil from ginseng cultivation.</title>
        <authorList>
            <person name="Yoon M.H."/>
            <person name="Ten L.N."/>
            <person name="Im W.T."/>
        </authorList>
    </citation>
    <scope>NUCLEOTIDE SEQUENCE [LARGE SCALE GENOMIC DNA]</scope>
    <source>
        <strain evidence="2 3">KCTC 13059</strain>
    </source>
</reference>
<evidence type="ECO:0000313" key="3">
    <source>
        <dbReference type="Proteomes" id="UP000282311"/>
    </source>
</evidence>
<proteinExistence type="predicted"/>
<evidence type="ECO:0000313" key="2">
    <source>
        <dbReference type="EMBL" id="RKN72369.1"/>
    </source>
</evidence>
<comment type="caution">
    <text evidence="2">The sequence shown here is derived from an EMBL/GenBank/DDBJ whole genome shotgun (WGS) entry which is preliminary data.</text>
</comment>
<keyword evidence="1" id="KW-0812">Transmembrane</keyword>
<name>A0A3B0BIX2_9BACL</name>
<dbReference type="Proteomes" id="UP000282311">
    <property type="component" value="Unassembled WGS sequence"/>
</dbReference>
<keyword evidence="3" id="KW-1185">Reference proteome</keyword>
<protein>
    <submittedName>
        <fullName evidence="2">Uncharacterized protein</fullName>
    </submittedName>
</protein>
<keyword evidence="1" id="KW-1133">Transmembrane helix</keyword>
<keyword evidence="1" id="KW-0472">Membrane</keyword>
<organism evidence="2 3">
    <name type="scientific">Paenibacillus ginsengarvi</name>
    <dbReference type="NCBI Taxonomy" id="400777"/>
    <lineage>
        <taxon>Bacteria</taxon>
        <taxon>Bacillati</taxon>
        <taxon>Bacillota</taxon>
        <taxon>Bacilli</taxon>
        <taxon>Bacillales</taxon>
        <taxon>Paenibacillaceae</taxon>
        <taxon>Paenibacillus</taxon>
    </lineage>
</organism>